<dbReference type="EMBL" id="JAFIQS010000002">
    <property type="protein sequence ID" value="KAG5172329.1"/>
    <property type="molecule type" value="Genomic_DNA"/>
</dbReference>
<dbReference type="GO" id="GO:0030638">
    <property type="term" value="P:polyketide metabolic process"/>
    <property type="evidence" value="ECO:0007669"/>
    <property type="project" value="InterPro"/>
</dbReference>
<dbReference type="InterPro" id="IPR009959">
    <property type="entry name" value="Cyclase_SnoaL-like"/>
</dbReference>
<dbReference type="PANTHER" id="PTHR38436:SF3">
    <property type="entry name" value="CARBOXYMETHYLENEBUTENOLIDASE-RELATED"/>
    <property type="match status" value="1"/>
</dbReference>
<sequence length="408" mass="44569">MSVPLPSAPRVTLAPNVFLQPPLSRRGIGPGLVLFLPDISFSPGVTKPLDPEPILKWAEEGFAVVGIVNSEGLNVEKALTQGVKALSELSQVDIKDKFAVIVYEPTLIPIVSDVVSMDSRVVALVGYGSFPSSSCKTPALLHLASTSSKPRDKNVPTAGSITQYSYSTDSPNFVLPQSPSYTPGNASVAHSRTLSFLRKHLGGPFFDLEAIWDEHTLYEFGERSVEKTMSTMVAEPYVNDIPNMTGGIGRKALTDFYQNHFIHQNPADSTLEVVTRTVGSDRIIDEFVCHLTHDQTIDWLLPGVPPTGKKLSIPMISVVNVRGDRLYNEHIWWDQATVLRQAGILPTYVPFPLLDDSDAPPPLGEGHRQLLRLPVAGAECAAKLVNETKEKSNGMFGSKWGLQTHPRN</sequence>
<organism evidence="1">
    <name type="scientific">Psilocybe cubensis</name>
    <name type="common">Psychedelic mushroom</name>
    <name type="synonym">Stropharia cubensis</name>
    <dbReference type="NCBI Taxonomy" id="181762"/>
    <lineage>
        <taxon>Eukaryota</taxon>
        <taxon>Fungi</taxon>
        <taxon>Dikarya</taxon>
        <taxon>Basidiomycota</taxon>
        <taxon>Agaricomycotina</taxon>
        <taxon>Agaricomycetes</taxon>
        <taxon>Agaricomycetidae</taxon>
        <taxon>Agaricales</taxon>
        <taxon>Agaricineae</taxon>
        <taxon>Strophariaceae</taxon>
        <taxon>Psilocybe</taxon>
    </lineage>
</organism>
<evidence type="ECO:0000313" key="1">
    <source>
        <dbReference type="EMBL" id="KAG5172329.1"/>
    </source>
</evidence>
<dbReference type="InterPro" id="IPR032710">
    <property type="entry name" value="NTF2-like_dom_sf"/>
</dbReference>
<dbReference type="Gene3D" id="3.10.450.50">
    <property type="match status" value="1"/>
</dbReference>
<name>A0A8H7Y6S4_PSICU</name>
<protein>
    <recommendedName>
        <fullName evidence="2">Carboxymethylenebutenolidase</fullName>
    </recommendedName>
</protein>
<dbReference type="AlphaFoldDB" id="A0A8H7Y6S4"/>
<dbReference type="OrthoDB" id="5440at2759"/>
<reference evidence="1" key="1">
    <citation type="submission" date="2021-02" db="EMBL/GenBank/DDBJ databases">
        <title>Psilocybe cubensis genome.</title>
        <authorList>
            <person name="Mckernan K.J."/>
            <person name="Crawford S."/>
            <person name="Trippe A."/>
            <person name="Kane L.T."/>
            <person name="Mclaughlin S."/>
        </authorList>
    </citation>
    <scope>NUCLEOTIDE SEQUENCE [LARGE SCALE GENOMIC DNA]</scope>
    <source>
        <strain evidence="1">MGC-MH-2018</strain>
    </source>
</reference>
<comment type="caution">
    <text evidence="1">The sequence shown here is derived from an EMBL/GenBank/DDBJ whole genome shotgun (WGS) entry which is preliminary data.</text>
</comment>
<dbReference type="SUPFAM" id="SSF54427">
    <property type="entry name" value="NTF2-like"/>
    <property type="match status" value="1"/>
</dbReference>
<proteinExistence type="predicted"/>
<evidence type="ECO:0008006" key="2">
    <source>
        <dbReference type="Google" id="ProtNLM"/>
    </source>
</evidence>
<accession>A0A8H7Y6S4</accession>
<dbReference type="PANTHER" id="PTHR38436">
    <property type="entry name" value="POLYKETIDE CYCLASE SNOAL-LIKE DOMAIN"/>
    <property type="match status" value="1"/>
</dbReference>
<gene>
    <name evidence="1" type="ORF">JR316_001826</name>
</gene>